<dbReference type="InterPro" id="IPR036291">
    <property type="entry name" value="NAD(P)-bd_dom_sf"/>
</dbReference>
<dbReference type="FunFam" id="3.40.50.720:FF:000026">
    <property type="entry name" value="Glyoxylate/hydroxypyruvate reductase B"/>
    <property type="match status" value="1"/>
</dbReference>
<comment type="similarity">
    <text evidence="5">Belongs to the D-isomer specific 2-hydroxyacid dehydrogenase family. GhrB subfamily.</text>
</comment>
<organism evidence="12 13">
    <name type="scientific">Poritiphilus flavus</name>
    <dbReference type="NCBI Taxonomy" id="2697053"/>
    <lineage>
        <taxon>Bacteria</taxon>
        <taxon>Pseudomonadati</taxon>
        <taxon>Bacteroidota</taxon>
        <taxon>Flavobacteriia</taxon>
        <taxon>Flavobacteriales</taxon>
        <taxon>Flavobacteriaceae</taxon>
        <taxon>Poritiphilus</taxon>
    </lineage>
</organism>
<dbReference type="SUPFAM" id="SSF52283">
    <property type="entry name" value="Formate/glycerate dehydrogenase catalytic domain-like"/>
    <property type="match status" value="1"/>
</dbReference>
<dbReference type="Pfam" id="PF02826">
    <property type="entry name" value="2-Hacid_dh_C"/>
    <property type="match status" value="1"/>
</dbReference>
<evidence type="ECO:0000256" key="6">
    <source>
        <dbReference type="ARBA" id="ARBA00066661"/>
    </source>
</evidence>
<sequence length="325" mass="36150">MDGVVFISGPVHPVTFQLLEEAGLRTKKWKEDRRPSQEEVIENCQEACALISLVRDKLDAFFFKSCPQLRAISNYAVGFENIDLSEANRRRIPIGYTPEVLSNSTAELTIALLLACSRNILSANQAIRRGEWTHFDPMKHLGTDLSGKTLGIFGMGRIGSLVAKKARLGFDMEIIYNSRNRNEEVEDRLGAAYVSWEDLLESSDFLSAHCPITERTAGIFNKQTFQRMKSTAFFINAARGGIHVEEDLIQALNQREIAGSGLDVTNPEPMRSDNPLLSMSNVVVTPHIGSATMETRKKMGEICAHNIIQGLSGKPMIHTINPNFV</sequence>
<dbReference type="Proteomes" id="UP000475249">
    <property type="component" value="Unassembled WGS sequence"/>
</dbReference>
<feature type="domain" description="D-isomer specific 2-hydroxyacid dehydrogenase catalytic" evidence="10">
    <location>
        <begin position="5"/>
        <end position="321"/>
    </location>
</feature>
<evidence type="ECO:0000256" key="5">
    <source>
        <dbReference type="ARBA" id="ARBA00061278"/>
    </source>
</evidence>
<dbReference type="EC" id="1.1.1.81" evidence="7"/>
<dbReference type="Pfam" id="PF00389">
    <property type="entry name" value="2-Hacid_dh"/>
    <property type="match status" value="1"/>
</dbReference>
<evidence type="ECO:0000259" key="11">
    <source>
        <dbReference type="Pfam" id="PF02826"/>
    </source>
</evidence>
<dbReference type="PANTHER" id="PTHR10996:SF277">
    <property type="entry name" value="GLYOXYLATE REDUCTASE_HYDROXYPYRUVATE REDUCTASE"/>
    <property type="match status" value="1"/>
</dbReference>
<evidence type="ECO:0000256" key="1">
    <source>
        <dbReference type="ARBA" id="ARBA00023002"/>
    </source>
</evidence>
<comment type="catalytic activity">
    <reaction evidence="3">
        <text>(R)-glycerate + NADP(+) = 3-hydroxypyruvate + NADPH + H(+)</text>
        <dbReference type="Rhea" id="RHEA:18657"/>
        <dbReference type="ChEBI" id="CHEBI:15378"/>
        <dbReference type="ChEBI" id="CHEBI:16659"/>
        <dbReference type="ChEBI" id="CHEBI:17180"/>
        <dbReference type="ChEBI" id="CHEBI:57783"/>
        <dbReference type="ChEBI" id="CHEBI:58349"/>
        <dbReference type="EC" id="1.1.1.81"/>
    </reaction>
</comment>
<reference evidence="12 13" key="1">
    <citation type="submission" date="2020-01" db="EMBL/GenBank/DDBJ databases">
        <title>Bacteria diversity of Porities sp.</title>
        <authorList>
            <person name="Wang G."/>
        </authorList>
    </citation>
    <scope>NUCLEOTIDE SEQUENCE [LARGE SCALE GENOMIC DNA]</scope>
    <source>
        <strain evidence="12 13">R33</strain>
    </source>
</reference>
<dbReference type="PANTHER" id="PTHR10996">
    <property type="entry name" value="2-HYDROXYACID DEHYDROGENASE-RELATED"/>
    <property type="match status" value="1"/>
</dbReference>
<evidence type="ECO:0000256" key="8">
    <source>
        <dbReference type="ARBA" id="ARBA00073362"/>
    </source>
</evidence>
<dbReference type="CDD" id="cd05301">
    <property type="entry name" value="GDH"/>
    <property type="match status" value="1"/>
</dbReference>
<evidence type="ECO:0000256" key="4">
    <source>
        <dbReference type="ARBA" id="ARBA00052769"/>
    </source>
</evidence>
<keyword evidence="13" id="KW-1185">Reference proteome</keyword>
<evidence type="ECO:0000313" key="13">
    <source>
        <dbReference type="Proteomes" id="UP000475249"/>
    </source>
</evidence>
<keyword evidence="1 9" id="KW-0560">Oxidoreductase</keyword>
<comment type="catalytic activity">
    <reaction evidence="2">
        <text>(R)-glycerate + NAD(+) = 3-hydroxypyruvate + NADH + H(+)</text>
        <dbReference type="Rhea" id="RHEA:17905"/>
        <dbReference type="ChEBI" id="CHEBI:15378"/>
        <dbReference type="ChEBI" id="CHEBI:16659"/>
        <dbReference type="ChEBI" id="CHEBI:17180"/>
        <dbReference type="ChEBI" id="CHEBI:57540"/>
        <dbReference type="ChEBI" id="CHEBI:57945"/>
        <dbReference type="EC" id="1.1.1.81"/>
    </reaction>
</comment>
<dbReference type="InterPro" id="IPR006140">
    <property type="entry name" value="D-isomer_DH_NAD-bd"/>
</dbReference>
<dbReference type="GO" id="GO:0051287">
    <property type="term" value="F:NAD binding"/>
    <property type="evidence" value="ECO:0007669"/>
    <property type="project" value="InterPro"/>
</dbReference>
<dbReference type="SUPFAM" id="SSF51735">
    <property type="entry name" value="NAD(P)-binding Rossmann-fold domains"/>
    <property type="match status" value="1"/>
</dbReference>
<feature type="domain" description="D-isomer specific 2-hydroxyacid dehydrogenase NAD-binding" evidence="11">
    <location>
        <begin position="110"/>
        <end position="289"/>
    </location>
</feature>
<protein>
    <recommendedName>
        <fullName evidence="8">Glyoxylate/hydroxypyruvate reductase B</fullName>
        <ecNumber evidence="6">1.1.1.79</ecNumber>
        <ecNumber evidence="7">1.1.1.81</ecNumber>
    </recommendedName>
</protein>
<comment type="caution">
    <text evidence="12">The sequence shown here is derived from an EMBL/GenBank/DDBJ whole genome shotgun (WGS) entry which is preliminary data.</text>
</comment>
<comment type="catalytic activity">
    <reaction evidence="4">
        <text>glycolate + NADP(+) = glyoxylate + NADPH + H(+)</text>
        <dbReference type="Rhea" id="RHEA:10992"/>
        <dbReference type="ChEBI" id="CHEBI:15378"/>
        <dbReference type="ChEBI" id="CHEBI:29805"/>
        <dbReference type="ChEBI" id="CHEBI:36655"/>
        <dbReference type="ChEBI" id="CHEBI:57783"/>
        <dbReference type="ChEBI" id="CHEBI:58349"/>
        <dbReference type="EC" id="1.1.1.79"/>
    </reaction>
</comment>
<proteinExistence type="inferred from homology"/>
<dbReference type="GO" id="GO:0005829">
    <property type="term" value="C:cytosol"/>
    <property type="evidence" value="ECO:0007669"/>
    <property type="project" value="TreeGrafter"/>
</dbReference>
<dbReference type="AlphaFoldDB" id="A0A6L9E7S5"/>
<evidence type="ECO:0000256" key="7">
    <source>
        <dbReference type="ARBA" id="ARBA00066674"/>
    </source>
</evidence>
<dbReference type="EMBL" id="WXYO01000001">
    <property type="protein sequence ID" value="NAS10613.1"/>
    <property type="molecule type" value="Genomic_DNA"/>
</dbReference>
<name>A0A6L9E7S5_9FLAO</name>
<dbReference type="InterPro" id="IPR006139">
    <property type="entry name" value="D-isomer_2_OHA_DH_cat_dom"/>
</dbReference>
<dbReference type="EC" id="1.1.1.79" evidence="6"/>
<evidence type="ECO:0000313" key="12">
    <source>
        <dbReference type="EMBL" id="NAS10613.1"/>
    </source>
</evidence>
<dbReference type="RefSeq" id="WP_161433412.1">
    <property type="nucleotide sequence ID" value="NZ_WXYO01000001.1"/>
</dbReference>
<evidence type="ECO:0000259" key="10">
    <source>
        <dbReference type="Pfam" id="PF00389"/>
    </source>
</evidence>
<evidence type="ECO:0000256" key="9">
    <source>
        <dbReference type="RuleBase" id="RU003719"/>
    </source>
</evidence>
<dbReference type="InterPro" id="IPR050223">
    <property type="entry name" value="D-isomer_2-hydroxyacid_DH"/>
</dbReference>
<dbReference type="GO" id="GO:0016618">
    <property type="term" value="F:hydroxypyruvate reductase [NAD(P)H] activity"/>
    <property type="evidence" value="ECO:0007669"/>
    <property type="project" value="UniProtKB-EC"/>
</dbReference>
<evidence type="ECO:0000256" key="3">
    <source>
        <dbReference type="ARBA" id="ARBA00052239"/>
    </source>
</evidence>
<gene>
    <name evidence="12" type="ORF">GTQ38_01275</name>
</gene>
<accession>A0A6L9E7S5</accession>
<dbReference type="Gene3D" id="3.40.50.720">
    <property type="entry name" value="NAD(P)-binding Rossmann-like Domain"/>
    <property type="match status" value="2"/>
</dbReference>
<evidence type="ECO:0000256" key="2">
    <source>
        <dbReference type="ARBA" id="ARBA00051801"/>
    </source>
</evidence>
<dbReference type="GO" id="GO:0030267">
    <property type="term" value="F:glyoxylate reductase (NADPH) activity"/>
    <property type="evidence" value="ECO:0007669"/>
    <property type="project" value="UniProtKB-EC"/>
</dbReference>